<evidence type="ECO:0008006" key="11">
    <source>
        <dbReference type="Google" id="ProtNLM"/>
    </source>
</evidence>
<dbReference type="GO" id="GO:0000329">
    <property type="term" value="C:fungal-type vacuole membrane"/>
    <property type="evidence" value="ECO:0007669"/>
    <property type="project" value="TreeGrafter"/>
</dbReference>
<keyword evidence="5 8" id="KW-1133">Transmembrane helix</keyword>
<evidence type="ECO:0000313" key="9">
    <source>
        <dbReference type="EMBL" id="KAJ4163956.1"/>
    </source>
</evidence>
<dbReference type="Pfam" id="PF03169">
    <property type="entry name" value="OPT"/>
    <property type="match status" value="1"/>
</dbReference>
<comment type="caution">
    <text evidence="9">The sequence shown here is derived from an EMBL/GenBank/DDBJ whole genome shotgun (WGS) entry which is preliminary data.</text>
</comment>
<feature type="transmembrane region" description="Helical" evidence="8">
    <location>
        <begin position="633"/>
        <end position="656"/>
    </location>
</feature>
<evidence type="ECO:0000256" key="2">
    <source>
        <dbReference type="ARBA" id="ARBA00008807"/>
    </source>
</evidence>
<evidence type="ECO:0000256" key="6">
    <source>
        <dbReference type="ARBA" id="ARBA00023136"/>
    </source>
</evidence>
<dbReference type="PANTHER" id="PTHR31645">
    <property type="entry name" value="OLIGOPEPTIDE TRANSPORTER YGL114W-RELATED"/>
    <property type="match status" value="1"/>
</dbReference>
<dbReference type="InterPro" id="IPR045035">
    <property type="entry name" value="YSL-like"/>
</dbReference>
<evidence type="ECO:0000256" key="4">
    <source>
        <dbReference type="ARBA" id="ARBA00022692"/>
    </source>
</evidence>
<dbReference type="NCBIfam" id="TIGR00728">
    <property type="entry name" value="OPT_sfam"/>
    <property type="match status" value="1"/>
</dbReference>
<evidence type="ECO:0000256" key="7">
    <source>
        <dbReference type="SAM" id="MobiDB-lite"/>
    </source>
</evidence>
<evidence type="ECO:0000313" key="10">
    <source>
        <dbReference type="Proteomes" id="UP001144673"/>
    </source>
</evidence>
<protein>
    <recommendedName>
        <fullName evidence="11">Oligopeptide transporter</fullName>
    </recommendedName>
</protein>
<evidence type="ECO:0000256" key="3">
    <source>
        <dbReference type="ARBA" id="ARBA00022448"/>
    </source>
</evidence>
<dbReference type="InterPro" id="IPR004813">
    <property type="entry name" value="OPT"/>
</dbReference>
<keyword evidence="10" id="KW-1185">Reference proteome</keyword>
<dbReference type="GeneID" id="80892812"/>
<dbReference type="Proteomes" id="UP001144673">
    <property type="component" value="Chromosome 1"/>
</dbReference>
<keyword evidence="4 8" id="KW-0812">Transmembrane</keyword>
<feature type="transmembrane region" description="Helical" evidence="8">
    <location>
        <begin position="77"/>
        <end position="94"/>
    </location>
</feature>
<feature type="transmembrane region" description="Helical" evidence="8">
    <location>
        <begin position="603"/>
        <end position="621"/>
    </location>
</feature>
<keyword evidence="6 8" id="KW-0472">Membrane</keyword>
<gene>
    <name evidence="9" type="ORF">LMH87_005653</name>
</gene>
<name>A0A9W8QNR2_AKAMU</name>
<feature type="transmembrane region" description="Helical" evidence="8">
    <location>
        <begin position="277"/>
        <end position="299"/>
    </location>
</feature>
<feature type="transmembrane region" description="Helical" evidence="8">
    <location>
        <begin position="431"/>
        <end position="450"/>
    </location>
</feature>
<evidence type="ECO:0000256" key="8">
    <source>
        <dbReference type="SAM" id="Phobius"/>
    </source>
</evidence>
<feature type="transmembrane region" description="Helical" evidence="8">
    <location>
        <begin position="339"/>
        <end position="361"/>
    </location>
</feature>
<comment type="subcellular location">
    <subcellularLocation>
        <location evidence="1">Membrane</location>
        <topology evidence="1">Multi-pass membrane protein</topology>
    </subcellularLocation>
</comment>
<dbReference type="KEGG" id="amus:LMH87_005653"/>
<dbReference type="PANTHER" id="PTHR31645:SF3">
    <property type="entry name" value="OLIGOPEPTIDE TRANSPORTER"/>
    <property type="match status" value="1"/>
</dbReference>
<feature type="transmembrane region" description="Helical" evidence="8">
    <location>
        <begin position="144"/>
        <end position="165"/>
    </location>
</feature>
<feature type="region of interest" description="Disordered" evidence="7">
    <location>
        <begin position="1"/>
        <end position="23"/>
    </location>
</feature>
<dbReference type="RefSeq" id="XP_056058871.1">
    <property type="nucleotide sequence ID" value="XM_056203409.1"/>
</dbReference>
<organism evidence="9 10">
    <name type="scientific">Akanthomyces muscarius</name>
    <name type="common">Entomopathogenic fungus</name>
    <name type="synonym">Lecanicillium muscarium</name>
    <dbReference type="NCBI Taxonomy" id="2231603"/>
    <lineage>
        <taxon>Eukaryota</taxon>
        <taxon>Fungi</taxon>
        <taxon>Dikarya</taxon>
        <taxon>Ascomycota</taxon>
        <taxon>Pezizomycotina</taxon>
        <taxon>Sordariomycetes</taxon>
        <taxon>Hypocreomycetidae</taxon>
        <taxon>Hypocreales</taxon>
        <taxon>Cordycipitaceae</taxon>
        <taxon>Akanthomyces</taxon>
    </lineage>
</organism>
<dbReference type="EMBL" id="JAJHUN010000001">
    <property type="protein sequence ID" value="KAJ4163956.1"/>
    <property type="molecule type" value="Genomic_DNA"/>
</dbReference>
<dbReference type="AlphaFoldDB" id="A0A9W8QNR2"/>
<feature type="transmembrane region" description="Helical" evidence="8">
    <location>
        <begin position="46"/>
        <end position="65"/>
    </location>
</feature>
<feature type="transmembrane region" description="Helical" evidence="8">
    <location>
        <begin position="402"/>
        <end position="424"/>
    </location>
</feature>
<proteinExistence type="inferred from homology"/>
<evidence type="ECO:0000256" key="5">
    <source>
        <dbReference type="ARBA" id="ARBA00022989"/>
    </source>
</evidence>
<dbReference type="GO" id="GO:0035673">
    <property type="term" value="F:oligopeptide transmembrane transporter activity"/>
    <property type="evidence" value="ECO:0007669"/>
    <property type="project" value="InterPro"/>
</dbReference>
<keyword evidence="3" id="KW-0813">Transport</keyword>
<reference evidence="9" key="1">
    <citation type="journal article" date="2023" name="Access Microbiol">
        <title>De-novo genome assembly for Akanthomyces muscarius, a biocontrol agent of insect agricultural pests.</title>
        <authorList>
            <person name="Erdos Z."/>
            <person name="Studholme D.J."/>
            <person name="Raymond B."/>
            <person name="Sharma M."/>
        </authorList>
    </citation>
    <scope>NUCLEOTIDE SEQUENCE</scope>
    <source>
        <strain evidence="9">Ve6</strain>
    </source>
</reference>
<feature type="transmembrane region" description="Helical" evidence="8">
    <location>
        <begin position="211"/>
        <end position="234"/>
    </location>
</feature>
<evidence type="ECO:0000256" key="1">
    <source>
        <dbReference type="ARBA" id="ARBA00004141"/>
    </source>
</evidence>
<sequence>MAHDNNEVQYPASESSNSIAGDMDKEMEPWTDKFTPFPETTFPESSGTLVTLPSILVGVICGIMVNGSNIYLGLKTGWTSSANLLGSVVGFAIFKNRSPATFGPHQNNIVQTIATASAGLSSTFISAIPATYQLGLLDTPSKDLLHILLLTVAGGYFGLLSVVPLRKFFIEKKSARDLNLVFPSSTVTALTIRALHSAASSASTAVKQLRVTIWAFAAAGTLRILSPLATGVLWEWHIFTWARAANLFPDVAMAAESWGWFIEWTPAMIGSGMLVDINIAASFFAGSVLAWAVVGPYVVSQRIAFGLPVSAEPYWEGLYSYTSMSAEYANANSPSPRYWLLWPGVACMLAVSLTDMLYQLISMLYSSGLFTRTETAIRSSSYAALPNGDNGERYSSRHSISAFSWAPGLFLAGIFAIIGMKFAFGISVLKTLLALALTFPLSLVAIQATGATDTTPLTAVSTVSQIILSISHGNSGLDLTLQQRLNLLGGALANMSASQACDLMGDFRVGYLLRTPAATQFLGQAIGTLFASLAAPMLFNLFIAAYPCIIQHNDVNQSRSGSNQTVSVHRCEFGGPSISTWRAVAVATSVGTESAVPGTSISFAVWFTVLGAAVALVRNIIKSSLKPYFPNMMIMGLAFTMPSPPYGLAMLGGALAGRIWRHRQRVSYENYLSSVAAGLIAGEGIGGIINGALMIAVGWGGEGWGTRVGCPGDQC</sequence>
<feature type="transmembrane region" description="Helical" evidence="8">
    <location>
        <begin position="521"/>
        <end position="549"/>
    </location>
</feature>
<accession>A0A9W8QNR2</accession>
<comment type="similarity">
    <text evidence="2">Belongs to the oligopeptide OPT transporter family.</text>
</comment>